<dbReference type="Pfam" id="PF00990">
    <property type="entry name" value="GGDEF"/>
    <property type="match status" value="1"/>
</dbReference>
<dbReference type="SMART" id="SM00091">
    <property type="entry name" value="PAS"/>
    <property type="match status" value="1"/>
</dbReference>
<feature type="coiled-coil region" evidence="1">
    <location>
        <begin position="91"/>
        <end position="118"/>
    </location>
</feature>
<dbReference type="InterPro" id="IPR043128">
    <property type="entry name" value="Rev_trsase/Diguanyl_cyclase"/>
</dbReference>
<reference evidence="5 6" key="1">
    <citation type="submission" date="2007-10" db="EMBL/GenBank/DDBJ databases">
        <title>Complete sequence of Desulfococcus oleovorans Hxd3.</title>
        <authorList>
            <consortium name="US DOE Joint Genome Institute"/>
            <person name="Copeland A."/>
            <person name="Lucas S."/>
            <person name="Lapidus A."/>
            <person name="Barry K."/>
            <person name="Glavina del Rio T."/>
            <person name="Dalin E."/>
            <person name="Tice H."/>
            <person name="Pitluck S."/>
            <person name="Kiss H."/>
            <person name="Brettin T."/>
            <person name="Bruce D."/>
            <person name="Detter J.C."/>
            <person name="Han C."/>
            <person name="Schmutz J."/>
            <person name="Larimer F."/>
            <person name="Land M."/>
            <person name="Hauser L."/>
            <person name="Kyrpides N."/>
            <person name="Kim E."/>
            <person name="Wawrik B."/>
            <person name="Richardson P."/>
        </authorList>
    </citation>
    <scope>NUCLEOTIDE SEQUENCE [LARGE SCALE GENOMIC DNA]</scope>
    <source>
        <strain evidence="6">DSM 6200 / JCM 39069 / Hxd3</strain>
    </source>
</reference>
<feature type="domain" description="PAC" evidence="3">
    <location>
        <begin position="182"/>
        <end position="234"/>
    </location>
</feature>
<dbReference type="Gene3D" id="3.30.450.20">
    <property type="entry name" value="PAS domain"/>
    <property type="match status" value="1"/>
</dbReference>
<name>A8ZW17_DESOH</name>
<dbReference type="InterPro" id="IPR035965">
    <property type="entry name" value="PAS-like_dom_sf"/>
</dbReference>
<dbReference type="InterPro" id="IPR000014">
    <property type="entry name" value="PAS"/>
</dbReference>
<organism evidence="5 6">
    <name type="scientific">Desulfosudis oleivorans (strain DSM 6200 / JCM 39069 / Hxd3)</name>
    <name type="common">Desulfococcus oleovorans</name>
    <dbReference type="NCBI Taxonomy" id="96561"/>
    <lineage>
        <taxon>Bacteria</taxon>
        <taxon>Pseudomonadati</taxon>
        <taxon>Thermodesulfobacteriota</taxon>
        <taxon>Desulfobacteria</taxon>
        <taxon>Desulfobacterales</taxon>
        <taxon>Desulfosudaceae</taxon>
        <taxon>Desulfosudis</taxon>
    </lineage>
</organism>
<dbReference type="SMART" id="SM00267">
    <property type="entry name" value="GGDEF"/>
    <property type="match status" value="1"/>
</dbReference>
<evidence type="ECO:0000259" key="4">
    <source>
        <dbReference type="PROSITE" id="PS50887"/>
    </source>
</evidence>
<dbReference type="InterPro" id="IPR001610">
    <property type="entry name" value="PAC"/>
</dbReference>
<evidence type="ECO:0000313" key="6">
    <source>
        <dbReference type="Proteomes" id="UP000008561"/>
    </source>
</evidence>
<proteinExistence type="predicted"/>
<dbReference type="eggNOG" id="COG3290">
    <property type="taxonomic scope" value="Bacteria"/>
</dbReference>
<dbReference type="InterPro" id="IPR000700">
    <property type="entry name" value="PAS-assoc_C"/>
</dbReference>
<evidence type="ECO:0000313" key="5">
    <source>
        <dbReference type="EMBL" id="ABW68251.1"/>
    </source>
</evidence>
<protein>
    <submittedName>
        <fullName evidence="5">Diguanylate cyclase with PAS/PAC sensor</fullName>
    </submittedName>
</protein>
<evidence type="ECO:0000256" key="1">
    <source>
        <dbReference type="SAM" id="Coils"/>
    </source>
</evidence>
<gene>
    <name evidence="5" type="ordered locus">Dole_2447</name>
</gene>
<dbReference type="NCBIfam" id="TIGR00254">
    <property type="entry name" value="GGDEF"/>
    <property type="match status" value="1"/>
</dbReference>
<dbReference type="EMBL" id="CP000859">
    <property type="protein sequence ID" value="ABW68251.1"/>
    <property type="molecule type" value="Genomic_DNA"/>
</dbReference>
<dbReference type="SUPFAM" id="SSF55785">
    <property type="entry name" value="PYP-like sensor domain (PAS domain)"/>
    <property type="match status" value="1"/>
</dbReference>
<dbReference type="Gene3D" id="3.30.70.270">
    <property type="match status" value="1"/>
</dbReference>
<dbReference type="HOGENOM" id="CLU_631255_0_0_7"/>
<dbReference type="KEGG" id="dol:Dole_2447"/>
<dbReference type="SMART" id="SM00086">
    <property type="entry name" value="PAC"/>
    <property type="match status" value="1"/>
</dbReference>
<dbReference type="PANTHER" id="PTHR46663:SF3">
    <property type="entry name" value="SLL0267 PROTEIN"/>
    <property type="match status" value="1"/>
</dbReference>
<dbReference type="CDD" id="cd00130">
    <property type="entry name" value="PAS"/>
    <property type="match status" value="1"/>
</dbReference>
<dbReference type="PROSITE" id="PS50112">
    <property type="entry name" value="PAS"/>
    <property type="match status" value="1"/>
</dbReference>
<keyword evidence="1" id="KW-0175">Coiled coil</keyword>
<dbReference type="PROSITE" id="PS50887">
    <property type="entry name" value="GGDEF"/>
    <property type="match status" value="1"/>
</dbReference>
<dbReference type="STRING" id="96561.Dole_2447"/>
<dbReference type="PROSITE" id="PS50113">
    <property type="entry name" value="PAC"/>
    <property type="match status" value="1"/>
</dbReference>
<dbReference type="eggNOG" id="COG2199">
    <property type="taxonomic scope" value="Bacteria"/>
</dbReference>
<dbReference type="InterPro" id="IPR052163">
    <property type="entry name" value="DGC-Regulatory_Protein"/>
</dbReference>
<feature type="domain" description="PAS" evidence="2">
    <location>
        <begin position="108"/>
        <end position="178"/>
    </location>
</feature>
<dbReference type="AlphaFoldDB" id="A8ZW17"/>
<dbReference type="Pfam" id="PF13426">
    <property type="entry name" value="PAS_9"/>
    <property type="match status" value="1"/>
</dbReference>
<feature type="domain" description="GGDEF" evidence="4">
    <location>
        <begin position="266"/>
        <end position="398"/>
    </location>
</feature>
<dbReference type="Proteomes" id="UP000008561">
    <property type="component" value="Chromosome"/>
</dbReference>
<dbReference type="NCBIfam" id="TIGR00229">
    <property type="entry name" value="sensory_box"/>
    <property type="match status" value="1"/>
</dbReference>
<dbReference type="PANTHER" id="PTHR46663">
    <property type="entry name" value="DIGUANYLATE CYCLASE DGCT-RELATED"/>
    <property type="match status" value="1"/>
</dbReference>
<evidence type="ECO:0000259" key="2">
    <source>
        <dbReference type="PROSITE" id="PS50112"/>
    </source>
</evidence>
<sequence length="409" mass="47037">MGKITALSKKAVVFDYMGAASSLEGLDARIDLLLHDSDTYIDDIACRIIEDRVIKKEGPPDGRCLRRCSARFIQLNADQQRRLAHHATWSSNREVTRREHLRQEIEKSEEKYKTILENIEEGYFEVDLAGHITFFNSSMLKMIGYTGGELLGMGYRSFMSSKTATRVFRSYNRAFRTGQLPTPFDWELVRKNGERLYVETSLSFIRDANNKIVGFRGIARDVSPRKKIEKELLYLASHDHLTGLYNRGALFEKLRETIAYAKRFRQRCALLFLDLDNFKTVNDTWGHETGDRVLKEAAFRLTGLLRETDYVCRHGGDEFTIILSNSKNMNPPKVAQKVIDAISRPFDVGENKIAAITTSIGISVYPDDSDTMEDLVKYADKAMYRAKDRKDRYICYNRGKFTKKLPLEI</sequence>
<dbReference type="SUPFAM" id="SSF55073">
    <property type="entry name" value="Nucleotide cyclase"/>
    <property type="match status" value="1"/>
</dbReference>
<dbReference type="InterPro" id="IPR000160">
    <property type="entry name" value="GGDEF_dom"/>
</dbReference>
<dbReference type="FunFam" id="3.30.70.270:FF:000001">
    <property type="entry name" value="Diguanylate cyclase domain protein"/>
    <property type="match status" value="1"/>
</dbReference>
<dbReference type="InterPro" id="IPR029787">
    <property type="entry name" value="Nucleotide_cyclase"/>
</dbReference>
<dbReference type="GO" id="GO:0003824">
    <property type="term" value="F:catalytic activity"/>
    <property type="evidence" value="ECO:0007669"/>
    <property type="project" value="UniProtKB-ARBA"/>
</dbReference>
<evidence type="ECO:0000259" key="3">
    <source>
        <dbReference type="PROSITE" id="PS50113"/>
    </source>
</evidence>
<accession>A8ZW17</accession>
<dbReference type="CDD" id="cd01949">
    <property type="entry name" value="GGDEF"/>
    <property type="match status" value="1"/>
</dbReference>
<keyword evidence="6" id="KW-1185">Reference proteome</keyword>